<dbReference type="Proteomes" id="UP000014760">
    <property type="component" value="Unassembled WGS sequence"/>
</dbReference>
<proteinExistence type="predicted"/>
<dbReference type="OMA" id="CSKYALA"/>
<accession>R7TD84</accession>
<name>R7TD84_CAPTE</name>
<dbReference type="InterPro" id="IPR049012">
    <property type="entry name" value="Mutator_transp_dom"/>
</dbReference>
<dbReference type="EMBL" id="AMQN01031117">
    <property type="status" value="NOT_ANNOTATED_CDS"/>
    <property type="molecule type" value="Genomic_DNA"/>
</dbReference>
<evidence type="ECO:0000313" key="2">
    <source>
        <dbReference type="EMBL" id="ELT91452.1"/>
    </source>
</evidence>
<organism evidence="2">
    <name type="scientific">Capitella teleta</name>
    <name type="common">Polychaete worm</name>
    <dbReference type="NCBI Taxonomy" id="283909"/>
    <lineage>
        <taxon>Eukaryota</taxon>
        <taxon>Metazoa</taxon>
        <taxon>Spiralia</taxon>
        <taxon>Lophotrochozoa</taxon>
        <taxon>Annelida</taxon>
        <taxon>Polychaeta</taxon>
        <taxon>Sedentaria</taxon>
        <taxon>Scolecida</taxon>
        <taxon>Capitellidae</taxon>
        <taxon>Capitella</taxon>
    </lineage>
</organism>
<evidence type="ECO:0000313" key="4">
    <source>
        <dbReference type="Proteomes" id="UP000014760"/>
    </source>
</evidence>
<dbReference type="AlphaFoldDB" id="R7TD84"/>
<dbReference type="HOGENOM" id="CLU_1023948_0_0_1"/>
<evidence type="ECO:0000259" key="1">
    <source>
        <dbReference type="Pfam" id="PF20700"/>
    </source>
</evidence>
<dbReference type="EnsemblMetazoa" id="CapteT199757">
    <property type="protein sequence ID" value="CapteP199757"/>
    <property type="gene ID" value="CapteG199757"/>
</dbReference>
<dbReference type="PANTHER" id="PTHR31751:SF42">
    <property type="entry name" value="PROTEIN CBG10204"/>
    <property type="match status" value="1"/>
</dbReference>
<reference evidence="4" key="1">
    <citation type="submission" date="2012-12" db="EMBL/GenBank/DDBJ databases">
        <authorList>
            <person name="Hellsten U."/>
            <person name="Grimwood J."/>
            <person name="Chapman J.A."/>
            <person name="Shapiro H."/>
            <person name="Aerts A."/>
            <person name="Otillar R.P."/>
            <person name="Terry A.Y."/>
            <person name="Boore J.L."/>
            <person name="Simakov O."/>
            <person name="Marletaz F."/>
            <person name="Cho S.-J."/>
            <person name="Edsinger-Gonzales E."/>
            <person name="Havlak P."/>
            <person name="Kuo D.-H."/>
            <person name="Larsson T."/>
            <person name="Lv J."/>
            <person name="Arendt D."/>
            <person name="Savage R."/>
            <person name="Osoegawa K."/>
            <person name="de Jong P."/>
            <person name="Lindberg D.R."/>
            <person name="Seaver E.C."/>
            <person name="Weisblat D.A."/>
            <person name="Putnam N.H."/>
            <person name="Grigoriev I.V."/>
            <person name="Rokhsar D.S."/>
        </authorList>
    </citation>
    <scope>NUCLEOTIDE SEQUENCE</scope>
    <source>
        <strain evidence="4">I ESC-2004</strain>
    </source>
</reference>
<sequence>MPLIGNWTHTFFMSKAKYGKKVLKTIVYHRSYHVCKWWKNNRPNEPVRRHGCVRNHGESARMMESASTVQGIRELAAEGTPVKTLEGDGDNTAIARIKAELGLSIEKVYDKNHVVKNIGKSLYELQKDKSMKLSKSVIQHIQKCLKYALAKNAGNAECLRDNLKALIPHQIGDHTNLGSSQQCEHANKEVTLRAPKNVYFGGSKSLDFRVQATAAFINKGRPYIPQKSLIQMWTAKCSLFFWRFSFELHVMSNTLIPVGGASHSVHLVVDLS</sequence>
<dbReference type="STRING" id="283909.R7TD84"/>
<dbReference type="OrthoDB" id="6139275at2759"/>
<dbReference type="Pfam" id="PF20700">
    <property type="entry name" value="Mutator"/>
    <property type="match status" value="1"/>
</dbReference>
<dbReference type="EMBL" id="KB310483">
    <property type="protein sequence ID" value="ELT91452.1"/>
    <property type="molecule type" value="Genomic_DNA"/>
</dbReference>
<gene>
    <name evidence="2" type="ORF">CAPTEDRAFT_199757</name>
</gene>
<protein>
    <recommendedName>
        <fullName evidence="1">Mutator-like transposase domain-containing protein</fullName>
    </recommendedName>
</protein>
<dbReference type="PANTHER" id="PTHR31751">
    <property type="entry name" value="SI:CH211-108C17.2-RELATED-RELATED"/>
    <property type="match status" value="1"/>
</dbReference>
<reference evidence="3" key="3">
    <citation type="submission" date="2015-06" db="UniProtKB">
        <authorList>
            <consortium name="EnsemblMetazoa"/>
        </authorList>
    </citation>
    <scope>IDENTIFICATION</scope>
</reference>
<reference evidence="2 4" key="2">
    <citation type="journal article" date="2013" name="Nature">
        <title>Insights into bilaterian evolution from three spiralian genomes.</title>
        <authorList>
            <person name="Simakov O."/>
            <person name="Marletaz F."/>
            <person name="Cho S.J."/>
            <person name="Edsinger-Gonzales E."/>
            <person name="Havlak P."/>
            <person name="Hellsten U."/>
            <person name="Kuo D.H."/>
            <person name="Larsson T."/>
            <person name="Lv J."/>
            <person name="Arendt D."/>
            <person name="Savage R."/>
            <person name="Osoegawa K."/>
            <person name="de Jong P."/>
            <person name="Grimwood J."/>
            <person name="Chapman J.A."/>
            <person name="Shapiro H."/>
            <person name="Aerts A."/>
            <person name="Otillar R.P."/>
            <person name="Terry A.Y."/>
            <person name="Boore J.L."/>
            <person name="Grigoriev I.V."/>
            <person name="Lindberg D.R."/>
            <person name="Seaver E.C."/>
            <person name="Weisblat D.A."/>
            <person name="Putnam N.H."/>
            <person name="Rokhsar D.S."/>
        </authorList>
    </citation>
    <scope>NUCLEOTIDE SEQUENCE</scope>
    <source>
        <strain evidence="2 4">I ESC-2004</strain>
    </source>
</reference>
<keyword evidence="4" id="KW-1185">Reference proteome</keyword>
<feature type="domain" description="Mutator-like transposase" evidence="1">
    <location>
        <begin position="18"/>
        <end position="176"/>
    </location>
</feature>
<evidence type="ECO:0000313" key="3">
    <source>
        <dbReference type="EnsemblMetazoa" id="CapteP199757"/>
    </source>
</evidence>